<name>I3ZD82_TERRK</name>
<evidence type="ECO:0000256" key="1">
    <source>
        <dbReference type="SAM" id="MobiDB-lite"/>
    </source>
</evidence>
<dbReference type="KEGG" id="trs:Terro_0873"/>
<feature type="chain" id="PRO_5003683704" evidence="2">
    <location>
        <begin position="29"/>
        <end position="311"/>
    </location>
</feature>
<proteinExistence type="predicted"/>
<reference evidence="3 4" key="1">
    <citation type="submission" date="2012-06" db="EMBL/GenBank/DDBJ databases">
        <title>Complete genome of Terriglobus roseus DSM 18391.</title>
        <authorList>
            <consortium name="US DOE Joint Genome Institute (JGI-PGF)"/>
            <person name="Lucas S."/>
            <person name="Copeland A."/>
            <person name="Lapidus A."/>
            <person name="Glavina del Rio T."/>
            <person name="Dalin E."/>
            <person name="Tice H."/>
            <person name="Bruce D."/>
            <person name="Goodwin L."/>
            <person name="Pitluck S."/>
            <person name="Peters L."/>
            <person name="Mikhailova N."/>
            <person name="Munk A.C.C."/>
            <person name="Kyrpides N."/>
            <person name="Mavromatis K."/>
            <person name="Ivanova N."/>
            <person name="Brettin T."/>
            <person name="Detter J.C."/>
            <person name="Han C."/>
            <person name="Larimer F."/>
            <person name="Land M."/>
            <person name="Hauser L."/>
            <person name="Markowitz V."/>
            <person name="Cheng J.-F."/>
            <person name="Hugenholtz P."/>
            <person name="Woyke T."/>
            <person name="Wu D."/>
            <person name="Brambilla E."/>
            <person name="Klenk H.-P."/>
            <person name="Eisen J.A."/>
        </authorList>
    </citation>
    <scope>NUCLEOTIDE SEQUENCE [LARGE SCALE GENOMIC DNA]</scope>
    <source>
        <strain evidence="4">DSM 18391 / NRRL B-41598 / KBS 63</strain>
    </source>
</reference>
<sequence length="311" mass="33257">MQLPSRAQARVLPLTAALCLVASLPAFGQNRPQSDLPDAPSATLIAKADAAPIAAFDAGRIDTIASLSHEYFAEAPGVSSSLPSSEDQASPAQSDHGRNEPQPITGQQQQQRIFGVFANFQSVSAGSRPVKAGWRTDFRIANKSNYDYTALGFVVLTSGLAYAQDSHPALSTVNGGDAPFWAYLWRGFVDKTDGAYQGQFFFPALLHEDVRYYAKGSGPKALRTLHAVSSIVVAHSYSGRAIPNIAGLAGKVGTQAVSTTYYPSGSQDFGVLATKFAYSCLRQAGFAVLREFSPDLKRLSDRRHHSATAVQ</sequence>
<gene>
    <name evidence="3" type="ordered locus">Terro_0873</name>
</gene>
<dbReference type="EMBL" id="CP003379">
    <property type="protein sequence ID" value="AFL87200.1"/>
    <property type="molecule type" value="Genomic_DNA"/>
</dbReference>
<dbReference type="OrthoDB" id="115473at2"/>
<dbReference type="Proteomes" id="UP000006056">
    <property type="component" value="Chromosome"/>
</dbReference>
<keyword evidence="4" id="KW-1185">Reference proteome</keyword>
<evidence type="ECO:0000256" key="2">
    <source>
        <dbReference type="SAM" id="SignalP"/>
    </source>
</evidence>
<dbReference type="AlphaFoldDB" id="I3ZD82"/>
<protein>
    <submittedName>
        <fullName evidence="3">Uncharacterized protein</fullName>
    </submittedName>
</protein>
<organism evidence="3 4">
    <name type="scientific">Terriglobus roseus (strain DSM 18391 / NRRL B-41598 / KBS 63)</name>
    <dbReference type="NCBI Taxonomy" id="926566"/>
    <lineage>
        <taxon>Bacteria</taxon>
        <taxon>Pseudomonadati</taxon>
        <taxon>Acidobacteriota</taxon>
        <taxon>Terriglobia</taxon>
        <taxon>Terriglobales</taxon>
        <taxon>Acidobacteriaceae</taxon>
        <taxon>Terriglobus</taxon>
    </lineage>
</organism>
<evidence type="ECO:0000313" key="3">
    <source>
        <dbReference type="EMBL" id="AFL87200.1"/>
    </source>
</evidence>
<accession>I3ZD82</accession>
<dbReference type="RefSeq" id="WP_014784769.1">
    <property type="nucleotide sequence ID" value="NC_018014.1"/>
</dbReference>
<feature type="region of interest" description="Disordered" evidence="1">
    <location>
        <begin position="77"/>
        <end position="108"/>
    </location>
</feature>
<feature type="signal peptide" evidence="2">
    <location>
        <begin position="1"/>
        <end position="28"/>
    </location>
</feature>
<evidence type="ECO:0000313" key="4">
    <source>
        <dbReference type="Proteomes" id="UP000006056"/>
    </source>
</evidence>
<keyword evidence="2" id="KW-0732">Signal</keyword>
<dbReference type="HOGENOM" id="CLU_070775_0_0_0"/>
<feature type="compositionally biased region" description="Polar residues" evidence="1">
    <location>
        <begin position="78"/>
        <end position="93"/>
    </location>
</feature>